<proteinExistence type="predicted"/>
<evidence type="ECO:0000313" key="4">
    <source>
        <dbReference type="Proteomes" id="UP000184096"/>
    </source>
</evidence>
<dbReference type="Proteomes" id="UP000184096">
    <property type="component" value="Chromosome I"/>
</dbReference>
<accession>A0A1M7UB48</accession>
<keyword evidence="2" id="KW-1133">Transmembrane helix</keyword>
<keyword evidence="4" id="KW-1185">Reference proteome</keyword>
<organism evidence="3 4">
    <name type="scientific">Bradyrhizobium erythrophlei</name>
    <dbReference type="NCBI Taxonomy" id="1437360"/>
    <lineage>
        <taxon>Bacteria</taxon>
        <taxon>Pseudomonadati</taxon>
        <taxon>Pseudomonadota</taxon>
        <taxon>Alphaproteobacteria</taxon>
        <taxon>Hyphomicrobiales</taxon>
        <taxon>Nitrobacteraceae</taxon>
        <taxon>Bradyrhizobium</taxon>
    </lineage>
</organism>
<sequence length="262" mass="27922">MGSLPCVCHWLRPLKRTKSMAQDRFNPALRWFATICLVGFISSGCLRYLLPHDFHPAKSARVDPAAVPPESSSKSPPSQPPAVAAPAPVSQPPAAQQMTTLQPADAGPLPPQPKQPLTNALPSQPLSPAEPSKPTEKVRACVIGDPELRDLFAAQLLQSMTGKIVSGDCSTVEGPIVIVSGFASKLATSDPACRTTDGHLYEIIVSISRPGSNSDISRTVSASRCSSRIRNEDIALGREAKNQAVLQGIISLRDLLQHLSEN</sequence>
<evidence type="ECO:0000256" key="2">
    <source>
        <dbReference type="SAM" id="Phobius"/>
    </source>
</evidence>
<keyword evidence="2" id="KW-0472">Membrane</keyword>
<gene>
    <name evidence="3" type="ORF">SAMN05444170_4221</name>
</gene>
<evidence type="ECO:0000313" key="3">
    <source>
        <dbReference type="EMBL" id="SHN80145.1"/>
    </source>
</evidence>
<reference evidence="4" key="1">
    <citation type="submission" date="2016-11" db="EMBL/GenBank/DDBJ databases">
        <authorList>
            <person name="Varghese N."/>
            <person name="Submissions S."/>
        </authorList>
    </citation>
    <scope>NUCLEOTIDE SEQUENCE [LARGE SCALE GENOMIC DNA]</scope>
    <source>
        <strain evidence="4">GAS401</strain>
    </source>
</reference>
<dbReference type="EMBL" id="LT670849">
    <property type="protein sequence ID" value="SHN80145.1"/>
    <property type="molecule type" value="Genomic_DNA"/>
</dbReference>
<dbReference type="AlphaFoldDB" id="A0A1M7UB48"/>
<name>A0A1M7UB48_9BRAD</name>
<feature type="transmembrane region" description="Helical" evidence="2">
    <location>
        <begin position="28"/>
        <end position="50"/>
    </location>
</feature>
<keyword evidence="2" id="KW-0812">Transmembrane</keyword>
<feature type="region of interest" description="Disordered" evidence="1">
    <location>
        <begin position="61"/>
        <end position="137"/>
    </location>
</feature>
<feature type="compositionally biased region" description="Polar residues" evidence="1">
    <location>
        <begin position="115"/>
        <end position="126"/>
    </location>
</feature>
<evidence type="ECO:0000256" key="1">
    <source>
        <dbReference type="SAM" id="MobiDB-lite"/>
    </source>
</evidence>
<feature type="compositionally biased region" description="Low complexity" evidence="1">
    <location>
        <begin position="64"/>
        <end position="97"/>
    </location>
</feature>
<protein>
    <submittedName>
        <fullName evidence="3">Uncharacterized protein</fullName>
    </submittedName>
</protein>